<evidence type="ECO:0000313" key="2">
    <source>
        <dbReference type="Proteomes" id="UP000827787"/>
    </source>
</evidence>
<reference evidence="1 2" key="1">
    <citation type="submission" date="2021-06" db="EMBL/GenBank/DDBJ databases">
        <title>Complete genome sequence of Erwinia phage pEa_SNUABM_03.</title>
        <authorList>
            <person name="Kim S.G."/>
            <person name="Park S.C."/>
        </authorList>
    </citation>
    <scope>NUCLEOTIDE SEQUENCE [LARGE SCALE GENOMIC DNA]</scope>
</reference>
<gene>
    <name evidence="1" type="ORF">pEaSNUABM3_00091</name>
</gene>
<accession>A0AAE7XL39</accession>
<proteinExistence type="predicted"/>
<protein>
    <submittedName>
        <fullName evidence="1">Uncharacterized protein</fullName>
    </submittedName>
</protein>
<evidence type="ECO:0000313" key="1">
    <source>
        <dbReference type="EMBL" id="QZE56288.1"/>
    </source>
</evidence>
<name>A0AAE7XL39_9CAUD</name>
<sequence length="350" mass="37881">MLFVSNGAQLLEKKVEIARKRMFLFSDSTPKPTDKSSFSDMWDKINTSLSFCASVDADKNMLCVRGAGWSGNKLFYNYVPNVRKESTFDQTNQSRNTTAFNLFCRYYAIGKDDTGGGALNGSGSLLDTLGTSNPTVPAYSDMVLPSFDNTSYSVSLYTTPSVNANTTLSESGTIYGGGGSGIGYWSRNTTSYLQNIGVNSMDRVADTAVLVTASQSLPGITANQPYNHGAYSFARAPRLFQPYRSVVYGTTYFSGGGWSYTTSYSPGSYGTAPANENLAYYGQGTHEDTPAYFITWGAMPIAFAYGAPVYVLVAKAGIDFDVASAILPNEKPVAALRDYTPLAIERSFRC</sequence>
<organism evidence="1 2">
    <name type="scientific">Erwinia phage pEa_SNUABM_3</name>
    <dbReference type="NCBI Taxonomy" id="2869552"/>
    <lineage>
        <taxon>Viruses</taxon>
        <taxon>Duplodnaviria</taxon>
        <taxon>Heunggongvirae</taxon>
        <taxon>Uroviricota</taxon>
        <taxon>Caudoviricetes</taxon>
        <taxon>Alexandravirus</taxon>
        <taxon>Alexandravirus SNUABM3</taxon>
    </lineage>
</organism>
<keyword evidence="2" id="KW-1185">Reference proteome</keyword>
<dbReference type="EMBL" id="MZ443770">
    <property type="protein sequence ID" value="QZE56288.1"/>
    <property type="molecule type" value="Genomic_DNA"/>
</dbReference>
<dbReference type="Proteomes" id="UP000827787">
    <property type="component" value="Segment"/>
</dbReference>